<dbReference type="Gene3D" id="2.40.30.100">
    <property type="entry name" value="AF2212/PG0164-like"/>
    <property type="match status" value="1"/>
</dbReference>
<dbReference type="STRING" id="36807.Mlaev_00570"/>
<dbReference type="PATRIC" id="fig|36807.3.peg.589"/>
<accession>A0A150HHH5</accession>
<proteinExistence type="predicted"/>
<dbReference type="Proteomes" id="UP000075357">
    <property type="component" value="Unassembled WGS sequence"/>
</dbReference>
<sequence>MRFEFDGEIFRWSARQEDWYFVELPAEASADIRELPRPPRGFGAVRVQVGIGGSRWRTSVFPDAERGRYVLPLKRSVREAEAIDLAAPVHVHLEVQDG</sequence>
<dbReference type="AlphaFoldDB" id="A0A150HHH5"/>
<comment type="caution">
    <text evidence="1">The sequence shown here is derived from an EMBL/GenBank/DDBJ whole genome shotgun (WGS) entry which is preliminary data.</text>
</comment>
<evidence type="ECO:0000313" key="1">
    <source>
        <dbReference type="EMBL" id="KXZ61572.1"/>
    </source>
</evidence>
<gene>
    <name evidence="1" type="ORF">Mlaev_00570</name>
</gene>
<keyword evidence="2" id="KW-1185">Reference proteome</keyword>
<dbReference type="RefSeq" id="WP_005049039.1">
    <property type="nucleotide sequence ID" value="NZ_BAABEE010000001.1"/>
</dbReference>
<protein>
    <recommendedName>
        <fullName evidence="3">DUF1905 domain-containing protein</fullName>
    </recommendedName>
</protein>
<reference evidence="1 2" key="1">
    <citation type="submission" date="2016-01" db="EMBL/GenBank/DDBJ databases">
        <title>Draft genome sequences of Microbacterium laevaniformans LCDC 91-0039 and the type strain of Microbacterium hominis LCDC 84-209.</title>
        <authorList>
            <person name="Bernier A.-M."/>
            <person name="Bernard K."/>
        </authorList>
    </citation>
    <scope>NUCLEOTIDE SEQUENCE [LARGE SCALE GENOMIC DNA]</scope>
    <source>
        <strain evidence="1 2">LCDC 91-0039</strain>
    </source>
</reference>
<evidence type="ECO:0008006" key="3">
    <source>
        <dbReference type="Google" id="ProtNLM"/>
    </source>
</evidence>
<dbReference type="InterPro" id="IPR015018">
    <property type="entry name" value="DUF1905"/>
</dbReference>
<evidence type="ECO:0000313" key="2">
    <source>
        <dbReference type="Proteomes" id="UP000075357"/>
    </source>
</evidence>
<name>A0A150HHH5_9MICO</name>
<dbReference type="SUPFAM" id="SSF141694">
    <property type="entry name" value="AF2212/PG0164-like"/>
    <property type="match status" value="1"/>
</dbReference>
<dbReference type="InterPro" id="IPR037079">
    <property type="entry name" value="AF2212/PG0164-like_sf"/>
</dbReference>
<organism evidence="1 2">
    <name type="scientific">Microbacterium laevaniformans</name>
    <dbReference type="NCBI Taxonomy" id="36807"/>
    <lineage>
        <taxon>Bacteria</taxon>
        <taxon>Bacillati</taxon>
        <taxon>Actinomycetota</taxon>
        <taxon>Actinomycetes</taxon>
        <taxon>Micrococcales</taxon>
        <taxon>Microbacteriaceae</taxon>
        <taxon>Microbacterium</taxon>
    </lineage>
</organism>
<dbReference type="Pfam" id="PF08922">
    <property type="entry name" value="DUF1905"/>
    <property type="match status" value="1"/>
</dbReference>
<dbReference type="EMBL" id="LRAD01000017">
    <property type="protein sequence ID" value="KXZ61572.1"/>
    <property type="molecule type" value="Genomic_DNA"/>
</dbReference>